<keyword evidence="2" id="KW-0325">Glycoprotein</keyword>
<dbReference type="InterPro" id="IPR001087">
    <property type="entry name" value="GDSL"/>
</dbReference>
<name>A0A0A0KHU0_CUCSA</name>
<reference evidence="4 5" key="4">
    <citation type="journal article" date="2011" name="BMC Genomics">
        <title>RNA-Seq improves annotation of protein-coding genes in the cucumber genome.</title>
        <authorList>
            <person name="Li Z."/>
            <person name="Zhang Z."/>
            <person name="Yan P."/>
            <person name="Huang S."/>
            <person name="Fei Z."/>
            <person name="Lin K."/>
        </authorList>
    </citation>
    <scope>NUCLEOTIDE SEQUENCE [LARGE SCALE GENOMIC DNA]</scope>
    <source>
        <strain evidence="5">cv. 9930</strain>
    </source>
</reference>
<dbReference type="OMA" id="YLMMFKS"/>
<dbReference type="EMBL" id="CM002927">
    <property type="protein sequence ID" value="KGN49290.1"/>
    <property type="molecule type" value="Genomic_DNA"/>
</dbReference>
<evidence type="ECO:0000256" key="3">
    <source>
        <dbReference type="SAM" id="SignalP"/>
    </source>
</evidence>
<reference evidence="4 5" key="2">
    <citation type="journal article" date="2009" name="PLoS ONE">
        <title>An integrated genetic and cytogenetic map of the cucumber genome.</title>
        <authorList>
            <person name="Ren Y."/>
            <person name="Zhang Z."/>
            <person name="Liu J."/>
            <person name="Staub J.E."/>
            <person name="Han Y."/>
            <person name="Cheng Z."/>
            <person name="Li X."/>
            <person name="Lu J."/>
            <person name="Miao H."/>
            <person name="Kang H."/>
            <person name="Xie B."/>
            <person name="Gu X."/>
            <person name="Wang X."/>
            <person name="Du Y."/>
            <person name="Jin W."/>
            <person name="Huang S."/>
        </authorList>
    </citation>
    <scope>NUCLEOTIDE SEQUENCE [LARGE SCALE GENOMIC DNA]</scope>
    <source>
        <strain evidence="5">cv. 9930</strain>
    </source>
</reference>
<keyword evidence="5" id="KW-1185">Reference proteome</keyword>
<dbReference type="PANTHER" id="PTHR22835">
    <property type="entry name" value="ZINC FINGER FYVE DOMAIN CONTAINING PROTEIN"/>
    <property type="match status" value="1"/>
</dbReference>
<gene>
    <name evidence="4" type="ORF">Csa_6G519430</name>
</gene>
<sequence>MTLCFALFLSVFNLLFTAQSLGIPLLQPYLGVETQRMSIDEFEKGLNFAVGGATALNASYLREKVFVEVPTNYSLSVQLEWFRKAYSLACPSSSSTRCTEILKKSLFVVGEIGGNDYNYPFFKQHSFEEIKSLVPLVVKSIGSTITELIHLGAQSLLVPGNLPIGCSSKYLQIYSTSIQDSKNGCLDWLNQFSEYHNKYLQEELNRIRSRHPNVQIIYADYHNSAMQFYNHPENFGLKNTLEACLVDRNETLKKDGKYGLGGKTKTKTKIECDDPSKYVSWDGVHLTEAAYRLIAMGLLQGPYTHPQFTTSCIISHNLPTNLFQLQ</sequence>
<dbReference type="Gramene" id="KGN49290">
    <property type="protein sequence ID" value="KGN49290"/>
    <property type="gene ID" value="Csa_6G519430"/>
</dbReference>
<dbReference type="GO" id="GO:0016788">
    <property type="term" value="F:hydrolase activity, acting on ester bonds"/>
    <property type="evidence" value="ECO:0007669"/>
    <property type="project" value="InterPro"/>
</dbReference>
<accession>A0A0A0KHU0</accession>
<reference evidence="4 5" key="3">
    <citation type="journal article" date="2010" name="BMC Genomics">
        <title>Transcriptome sequencing and comparative analysis of cucumber flowers with different sex types.</title>
        <authorList>
            <person name="Guo S."/>
            <person name="Zheng Y."/>
            <person name="Joung J.G."/>
            <person name="Liu S."/>
            <person name="Zhang Z."/>
            <person name="Crasta O.R."/>
            <person name="Sobral B.W."/>
            <person name="Xu Y."/>
            <person name="Huang S."/>
            <person name="Fei Z."/>
        </authorList>
    </citation>
    <scope>NUCLEOTIDE SEQUENCE [LARGE SCALE GENOMIC DNA]</scope>
    <source>
        <strain evidence="5">cv. 9930</strain>
    </source>
</reference>
<dbReference type="Pfam" id="PF00657">
    <property type="entry name" value="Lipase_GDSL"/>
    <property type="match status" value="1"/>
</dbReference>
<dbReference type="Gene3D" id="3.40.50.1110">
    <property type="entry name" value="SGNH hydrolase"/>
    <property type="match status" value="1"/>
</dbReference>
<evidence type="ECO:0000313" key="5">
    <source>
        <dbReference type="Proteomes" id="UP000029981"/>
    </source>
</evidence>
<feature type="signal peptide" evidence="3">
    <location>
        <begin position="1"/>
        <end position="22"/>
    </location>
</feature>
<proteinExistence type="inferred from homology"/>
<evidence type="ECO:0000313" key="4">
    <source>
        <dbReference type="EMBL" id="KGN49290.1"/>
    </source>
</evidence>
<dbReference type="InterPro" id="IPR036514">
    <property type="entry name" value="SGNH_hydro_sf"/>
</dbReference>
<dbReference type="SUPFAM" id="SSF52266">
    <property type="entry name" value="SGNH hydrolase"/>
    <property type="match status" value="1"/>
</dbReference>
<evidence type="ECO:0000256" key="2">
    <source>
        <dbReference type="ARBA" id="ARBA00023180"/>
    </source>
</evidence>
<reference evidence="4 5" key="1">
    <citation type="journal article" date="2009" name="Nat. Genet.">
        <title>The genome of the cucumber, Cucumis sativus L.</title>
        <authorList>
            <person name="Huang S."/>
            <person name="Li R."/>
            <person name="Zhang Z."/>
            <person name="Li L."/>
            <person name="Gu X."/>
            <person name="Fan W."/>
            <person name="Lucas W.J."/>
            <person name="Wang X."/>
            <person name="Xie B."/>
            <person name="Ni P."/>
            <person name="Ren Y."/>
            <person name="Zhu H."/>
            <person name="Li J."/>
            <person name="Lin K."/>
            <person name="Jin W."/>
            <person name="Fei Z."/>
            <person name="Li G."/>
            <person name="Staub J."/>
            <person name="Kilian A."/>
            <person name="van der Vossen E.A."/>
            <person name="Wu Y."/>
            <person name="Guo J."/>
            <person name="He J."/>
            <person name="Jia Z."/>
            <person name="Ren Y."/>
            <person name="Tian G."/>
            <person name="Lu Y."/>
            <person name="Ruan J."/>
            <person name="Qian W."/>
            <person name="Wang M."/>
            <person name="Huang Q."/>
            <person name="Li B."/>
            <person name="Xuan Z."/>
            <person name="Cao J."/>
            <person name="Asan"/>
            <person name="Wu Z."/>
            <person name="Zhang J."/>
            <person name="Cai Q."/>
            <person name="Bai Y."/>
            <person name="Zhao B."/>
            <person name="Han Y."/>
            <person name="Li Y."/>
            <person name="Li X."/>
            <person name="Wang S."/>
            <person name="Shi Q."/>
            <person name="Liu S."/>
            <person name="Cho W.K."/>
            <person name="Kim J.Y."/>
            <person name="Xu Y."/>
            <person name="Heller-Uszynska K."/>
            <person name="Miao H."/>
            <person name="Cheng Z."/>
            <person name="Zhang S."/>
            <person name="Wu J."/>
            <person name="Yang Y."/>
            <person name="Kang H."/>
            <person name="Li M."/>
            <person name="Liang H."/>
            <person name="Ren X."/>
            <person name="Shi Z."/>
            <person name="Wen M."/>
            <person name="Jian M."/>
            <person name="Yang H."/>
            <person name="Zhang G."/>
            <person name="Yang Z."/>
            <person name="Chen R."/>
            <person name="Liu S."/>
            <person name="Li J."/>
            <person name="Ma L."/>
            <person name="Liu H."/>
            <person name="Zhou Y."/>
            <person name="Zhao J."/>
            <person name="Fang X."/>
            <person name="Li G."/>
            <person name="Fang L."/>
            <person name="Li Y."/>
            <person name="Liu D."/>
            <person name="Zheng H."/>
            <person name="Zhang Y."/>
            <person name="Qin N."/>
            <person name="Li Z."/>
            <person name="Yang G."/>
            <person name="Yang S."/>
            <person name="Bolund L."/>
            <person name="Kristiansen K."/>
            <person name="Zheng H."/>
            <person name="Li S."/>
            <person name="Zhang X."/>
            <person name="Yang H."/>
            <person name="Wang J."/>
            <person name="Sun R."/>
            <person name="Zhang B."/>
            <person name="Jiang S."/>
            <person name="Wang J."/>
            <person name="Du Y."/>
            <person name="Li S."/>
        </authorList>
    </citation>
    <scope>NUCLEOTIDE SEQUENCE [LARGE SCALE GENOMIC DNA]</scope>
    <source>
        <strain evidence="5">cv. 9930</strain>
    </source>
</reference>
<dbReference type="eggNOG" id="ENOG502QSMM">
    <property type="taxonomic scope" value="Eukaryota"/>
</dbReference>
<evidence type="ECO:0000256" key="1">
    <source>
        <dbReference type="ARBA" id="ARBA00008668"/>
    </source>
</evidence>
<protein>
    <submittedName>
        <fullName evidence="4">Uncharacterized protein</fullName>
    </submittedName>
</protein>
<organism evidence="4 5">
    <name type="scientific">Cucumis sativus</name>
    <name type="common">Cucumber</name>
    <dbReference type="NCBI Taxonomy" id="3659"/>
    <lineage>
        <taxon>Eukaryota</taxon>
        <taxon>Viridiplantae</taxon>
        <taxon>Streptophyta</taxon>
        <taxon>Embryophyta</taxon>
        <taxon>Tracheophyta</taxon>
        <taxon>Spermatophyta</taxon>
        <taxon>Magnoliopsida</taxon>
        <taxon>eudicotyledons</taxon>
        <taxon>Gunneridae</taxon>
        <taxon>Pentapetalae</taxon>
        <taxon>rosids</taxon>
        <taxon>fabids</taxon>
        <taxon>Cucurbitales</taxon>
        <taxon>Cucurbitaceae</taxon>
        <taxon>Benincaseae</taxon>
        <taxon>Cucumis</taxon>
    </lineage>
</organism>
<comment type="similarity">
    <text evidence="1">Belongs to the 'GDSL' lipolytic enzyme family.</text>
</comment>
<feature type="chain" id="PRO_5001965328" evidence="3">
    <location>
        <begin position="23"/>
        <end position="326"/>
    </location>
</feature>
<keyword evidence="3" id="KW-0732">Signal</keyword>
<dbReference type="PANTHER" id="PTHR22835:SF670">
    <property type="entry name" value="GDSL-LIKE LIPASE_ACYLHYDROLASE"/>
    <property type="match status" value="1"/>
</dbReference>
<dbReference type="AlphaFoldDB" id="A0A0A0KHU0"/>
<dbReference type="Proteomes" id="UP000029981">
    <property type="component" value="Chromosome 6"/>
</dbReference>